<dbReference type="EMBL" id="JABZRE010000001">
    <property type="protein sequence ID" value="MBF1306286.1"/>
    <property type="molecule type" value="Genomic_DNA"/>
</dbReference>
<sequence length="423" mass="50407">MIKTETYQQEKNNSKLPSFNKDFQKLLELLKDPLTSEKVSDLVYPVLNKYLTDRQDFLSVVYWNRFENRFVLLTDDSGPFLCPFGSDFLSYFGIYRITSGDQDYNSFVGWLKSKKVVKKNFFITKINKEELTLLIKEELINLISELTTSIFEAKQIDSFIPLRELMFKDLLIPFDFLSPGAQFQYYWKNLDLFKEIQLTQKRFINPARNKTLLKFHTPMGEVECIQPAVFRLDKNQLVSDFPFCLYEEQIIDYLINLLNNPKQSLKEKIKTVDWIDRVVYYSKNEKLDNTLKEFQEERFLKLYFFDKLDELKSFYRKNNPTNVSIVKYLGNDYVIQNLLNSNLVSIILGIDRVDFYLKVRPKIEKGLVELFDYLNNFIDEYCKKTQMKNSMLEYHFRIALESQIHPELLAIVREHYKGQHPLL</sequence>
<comment type="caution">
    <text evidence="1">The sequence shown here is derived from an EMBL/GenBank/DDBJ whole genome shotgun (WGS) entry which is preliminary data.</text>
</comment>
<gene>
    <name evidence="1" type="ORF">HXM94_00665</name>
</gene>
<name>A0A930E372_9FIRM</name>
<dbReference type="Proteomes" id="UP000758611">
    <property type="component" value="Unassembled WGS sequence"/>
</dbReference>
<dbReference type="RefSeq" id="WP_278476749.1">
    <property type="nucleotide sequence ID" value="NZ_JABZRE010000001.1"/>
</dbReference>
<proteinExistence type="predicted"/>
<evidence type="ECO:0000313" key="2">
    <source>
        <dbReference type="Proteomes" id="UP000758611"/>
    </source>
</evidence>
<evidence type="ECO:0000313" key="1">
    <source>
        <dbReference type="EMBL" id="MBF1306286.1"/>
    </source>
</evidence>
<dbReference type="AlphaFoldDB" id="A0A930E372"/>
<protein>
    <submittedName>
        <fullName evidence="1">Uncharacterized protein</fullName>
    </submittedName>
</protein>
<accession>A0A930E372</accession>
<reference evidence="1" key="1">
    <citation type="submission" date="2020-04" db="EMBL/GenBank/DDBJ databases">
        <title>Deep metagenomics examines the oral microbiome during advanced dental caries in children, revealing novel taxa and co-occurrences with host molecules.</title>
        <authorList>
            <person name="Baker J.L."/>
            <person name="Morton J.T."/>
            <person name="Dinis M."/>
            <person name="Alvarez R."/>
            <person name="Tran N.C."/>
            <person name="Knight R."/>
            <person name="Edlund A."/>
        </authorList>
    </citation>
    <scope>NUCLEOTIDE SEQUENCE</scope>
    <source>
        <strain evidence="1">JCVI_23_bin.11</strain>
    </source>
</reference>
<organism evidence="1 2">
    <name type="scientific">Parvimonas micra</name>
    <dbReference type="NCBI Taxonomy" id="33033"/>
    <lineage>
        <taxon>Bacteria</taxon>
        <taxon>Bacillati</taxon>
        <taxon>Bacillota</taxon>
        <taxon>Tissierellia</taxon>
        <taxon>Tissierellales</taxon>
        <taxon>Peptoniphilaceae</taxon>
        <taxon>Parvimonas</taxon>
    </lineage>
</organism>